<sequence length="731" mass="76644">MPKRPSLAESVRAGRRATRVTASAAAGFYPAAYVLDQPVTAVYALFTPIAFGLLSPVPGSGRRRALTVLRALPAAAVLTAAGTALAVQTWSAVAGMLVVGFVLMFGSVCGPRLAGTVPGLQLFYILACFPPFAPQTLPERLTGVAIGGAALVLCEVAVLPDPPDPSYGERIADTLDLAARATRALTRTDGPEPGQAGRLRAAGRGLRFSQQPVGARPTGAGRADRALAQAGSATRRLVDQLAALTETHSAPSDTASQNLLHGTAAACAETAGALRRSRPAAGPELIEELIEQFLGSRDGDPTDRAPRPHQVLRRQSTVLTIAVSAVTVRTAVALALDGRRPVHGLPREQFWYARTPTVRLFTIRLTGNLTRRSVVFQNALRSALGLALARLVAGSLDLSHGFWVLLTVLTLGRTTAGAAWSAVRAAVVGTMAGALAAGVLLIGAGQSTEVYAYLLVPMMLIAFAVGPLEGPAWAQGLFTLVVSTAFAQIAPVTWRLAEMRVLDVLTGSAVGLLCGVLAWPFGARAETRRSMTALLESAAPVVRATAAAATGDGPAGRGDAARQAVRLTLHRLRIAEGSYAQYRTEPSAAAREPEPDYLAALNFGSRVLVGAYWLPRTDRPPGLPPAALQWARRVSEEAATAVVRAADFPPGGIRVRLTPPPTLPPGVPPRVLSLLTDIEVWLNALAADLRTSTSPGPGPRTTRSPAPRRPHREPAGPEPPRSRPWGRRGGR</sequence>
<evidence type="ECO:0000256" key="2">
    <source>
        <dbReference type="ARBA" id="ARBA00022692"/>
    </source>
</evidence>
<feature type="transmembrane region" description="Helical" evidence="6">
    <location>
        <begin position="93"/>
        <end position="114"/>
    </location>
</feature>
<dbReference type="InterPro" id="IPR049453">
    <property type="entry name" value="Memb_transporter_dom"/>
</dbReference>
<comment type="subcellular location">
    <subcellularLocation>
        <location evidence="1">Membrane</location>
        <topology evidence="1">Multi-pass membrane protein</topology>
    </subcellularLocation>
</comment>
<feature type="domain" description="Integral membrane bound transporter" evidence="7">
    <location>
        <begin position="390"/>
        <end position="514"/>
    </location>
</feature>
<keyword evidence="3 6" id="KW-1133">Transmembrane helix</keyword>
<protein>
    <submittedName>
        <fullName evidence="8">Membrane protein YccC</fullName>
    </submittedName>
</protein>
<dbReference type="Pfam" id="PF13515">
    <property type="entry name" value="FUSC_2"/>
    <property type="match status" value="1"/>
</dbReference>
<keyword evidence="2 6" id="KW-0812">Transmembrane</keyword>
<comment type="caution">
    <text evidence="8">The sequence shown here is derived from an EMBL/GenBank/DDBJ whole genome shotgun (WGS) entry which is preliminary data.</text>
</comment>
<evidence type="ECO:0000313" key="8">
    <source>
        <dbReference type="EMBL" id="MDQ0578867.1"/>
    </source>
</evidence>
<gene>
    <name evidence="8" type="ORF">QF030_001045</name>
</gene>
<feature type="transmembrane region" description="Helical" evidence="6">
    <location>
        <begin position="418"/>
        <end position="443"/>
    </location>
</feature>
<feature type="transmembrane region" description="Helical" evidence="6">
    <location>
        <begin position="69"/>
        <end position="87"/>
    </location>
</feature>
<feature type="compositionally biased region" description="Low complexity" evidence="5">
    <location>
        <begin position="196"/>
        <end position="207"/>
    </location>
</feature>
<feature type="region of interest" description="Disordered" evidence="5">
    <location>
        <begin position="689"/>
        <end position="731"/>
    </location>
</feature>
<evidence type="ECO:0000313" key="9">
    <source>
        <dbReference type="Proteomes" id="UP001230654"/>
    </source>
</evidence>
<feature type="transmembrane region" description="Helical" evidence="6">
    <location>
        <begin position="501"/>
        <end position="521"/>
    </location>
</feature>
<evidence type="ECO:0000259" key="7">
    <source>
        <dbReference type="Pfam" id="PF13515"/>
    </source>
</evidence>
<feature type="transmembrane region" description="Helical" evidence="6">
    <location>
        <begin position="472"/>
        <end position="494"/>
    </location>
</feature>
<organism evidence="8 9">
    <name type="scientific">Streptomyces rishiriensis</name>
    <dbReference type="NCBI Taxonomy" id="68264"/>
    <lineage>
        <taxon>Bacteria</taxon>
        <taxon>Bacillati</taxon>
        <taxon>Actinomycetota</taxon>
        <taxon>Actinomycetes</taxon>
        <taxon>Kitasatosporales</taxon>
        <taxon>Streptomycetaceae</taxon>
        <taxon>Streptomyces</taxon>
    </lineage>
</organism>
<dbReference type="EMBL" id="JAUSWV010000002">
    <property type="protein sequence ID" value="MDQ0578867.1"/>
    <property type="molecule type" value="Genomic_DNA"/>
</dbReference>
<evidence type="ECO:0000256" key="5">
    <source>
        <dbReference type="SAM" id="MobiDB-lite"/>
    </source>
</evidence>
<keyword evidence="9" id="KW-1185">Reference proteome</keyword>
<proteinExistence type="predicted"/>
<evidence type="ECO:0000256" key="6">
    <source>
        <dbReference type="SAM" id="Phobius"/>
    </source>
</evidence>
<evidence type="ECO:0000256" key="4">
    <source>
        <dbReference type="ARBA" id="ARBA00023136"/>
    </source>
</evidence>
<accession>A0ABU0NIB7</accession>
<evidence type="ECO:0000256" key="3">
    <source>
        <dbReference type="ARBA" id="ARBA00022989"/>
    </source>
</evidence>
<feature type="region of interest" description="Disordered" evidence="5">
    <location>
        <begin position="186"/>
        <end position="228"/>
    </location>
</feature>
<feature type="transmembrane region" description="Helical" evidence="6">
    <location>
        <begin position="450"/>
        <end position="466"/>
    </location>
</feature>
<reference evidence="8 9" key="1">
    <citation type="submission" date="2023-07" db="EMBL/GenBank/DDBJ databases">
        <title>Comparative genomics of wheat-associated soil bacteria to identify genetic determinants of phenazine resistance.</title>
        <authorList>
            <person name="Mouncey N."/>
        </authorList>
    </citation>
    <scope>NUCLEOTIDE SEQUENCE [LARGE SCALE GENOMIC DNA]</scope>
    <source>
        <strain evidence="8 9">B2I6</strain>
    </source>
</reference>
<dbReference type="Proteomes" id="UP001230654">
    <property type="component" value="Unassembled WGS sequence"/>
</dbReference>
<dbReference type="RefSeq" id="WP_307161435.1">
    <property type="nucleotide sequence ID" value="NZ_JAUSWV010000002.1"/>
</dbReference>
<name>A0ABU0NIB7_STRRH</name>
<feature type="compositionally biased region" description="Low complexity" evidence="5">
    <location>
        <begin position="690"/>
        <end position="705"/>
    </location>
</feature>
<keyword evidence="4 6" id="KW-0472">Membrane</keyword>
<feature type="transmembrane region" description="Helical" evidence="6">
    <location>
        <begin position="391"/>
        <end position="412"/>
    </location>
</feature>
<evidence type="ECO:0000256" key="1">
    <source>
        <dbReference type="ARBA" id="ARBA00004141"/>
    </source>
</evidence>
<feature type="transmembrane region" description="Helical" evidence="6">
    <location>
        <begin position="39"/>
        <end position="57"/>
    </location>
</feature>